<comment type="function">
    <text evidence="1">During phage morphogenesis, plays an essential role in the head-tail joining step. The associated nuclease activity is essential for morphogenesis, possibly by cleaving packaged DNA to enable the joining of heads to tails. Displays both exo- and endonuclease activity.</text>
</comment>
<dbReference type="GeneID" id="77946586"/>
<keyword evidence="1" id="KW-0378">Hydrolase</keyword>
<dbReference type="GO" id="GO:0004519">
    <property type="term" value="F:endonuclease activity"/>
    <property type="evidence" value="ECO:0007669"/>
    <property type="project" value="UniProtKB-UniRule"/>
</dbReference>
<dbReference type="EC" id="3.1.-.-" evidence="1"/>
<evidence type="ECO:0000313" key="3">
    <source>
        <dbReference type="EMBL" id="QPB07890.1"/>
    </source>
</evidence>
<reference evidence="3" key="1">
    <citation type="submission" date="2020-10" db="EMBL/GenBank/DDBJ databases">
        <title>The Isolation and Genome Sequence of a Novel Cyanophage S-H38 from the Yellow Sea, China.</title>
        <authorList>
            <person name="Jiang T."/>
        </authorList>
    </citation>
    <scope>NUCLEOTIDE SEQUENCE</scope>
</reference>
<dbReference type="HAMAP" id="MF_04160">
    <property type="entry name" value="NUCL_HEAD_T4"/>
    <property type="match status" value="1"/>
</dbReference>
<dbReference type="KEGG" id="vg:77946586"/>
<name>A0A873W9Y8_9CAUD</name>
<dbReference type="GO" id="GO:0004527">
    <property type="term" value="F:exonuclease activity"/>
    <property type="evidence" value="ECO:0007669"/>
    <property type="project" value="UniProtKB-UniRule"/>
</dbReference>
<organism evidence="3 4">
    <name type="scientific">Synechococcus phage S-H38</name>
    <dbReference type="NCBI Taxonomy" id="2783673"/>
    <lineage>
        <taxon>Viruses</taxon>
        <taxon>Duplodnaviria</taxon>
        <taxon>Heunggongvirae</taxon>
        <taxon>Uroviricota</taxon>
        <taxon>Caudoviricetes</taxon>
        <taxon>Pantevenvirales</taxon>
        <taxon>Kyanoviridae</taxon>
        <taxon>Yellowseavirus</taxon>
        <taxon>Yellowseavirus thirtyeight</taxon>
    </lineage>
</organism>
<dbReference type="InterPro" id="IPR014833">
    <property type="entry name" value="TnsA_N"/>
</dbReference>
<accession>A0A873W9Y8</accession>
<feature type="active site" evidence="1">
    <location>
        <position position="68"/>
    </location>
</feature>
<proteinExistence type="inferred from homology"/>
<dbReference type="Proteomes" id="UP000663144">
    <property type="component" value="Segment"/>
</dbReference>
<comment type="similarity">
    <text evidence="1">Belongs to the Caudovirales head completion nuclease family.</text>
</comment>
<keyword evidence="1" id="KW-0269">Exonuclease</keyword>
<dbReference type="Pfam" id="PF08722">
    <property type="entry name" value="Tn7_TnsA-like_N"/>
    <property type="match status" value="1"/>
</dbReference>
<dbReference type="EMBL" id="MW117965">
    <property type="protein sequence ID" value="QPB07890.1"/>
    <property type="molecule type" value="Genomic_DNA"/>
</dbReference>
<keyword evidence="1" id="KW-0255">Endonuclease</keyword>
<dbReference type="InterPro" id="IPR046390">
    <property type="entry name" value="NUCL_HEAD_T4"/>
</dbReference>
<keyword evidence="1" id="KW-0540">Nuclease</keyword>
<evidence type="ECO:0000256" key="1">
    <source>
        <dbReference type="HAMAP-Rule" id="MF_04160"/>
    </source>
</evidence>
<feature type="active site" evidence="1">
    <location>
        <position position="29"/>
    </location>
</feature>
<sequence length="144" mass="17275">MAYSGRYSPKDTTKYKGDPKNIIYRSSWELKFMIYCDKNPAILEWGSEEIFIPYISPLDNKRHRYYPDFYIKVRDKTGRIKKYLVEVKPAYQVRGPKVQKRKTKKYITEVTTYAVNQAKWTAAKEFCADHMWEFIILTEHELKV</sequence>
<dbReference type="Gene3D" id="3.40.91.30">
    <property type="match status" value="1"/>
</dbReference>
<keyword evidence="4" id="KW-1185">Reference proteome</keyword>
<protein>
    <recommendedName>
        <fullName evidence="1">Head completion nuclease</fullName>
        <ecNumber evidence="1">3.1.-.-</ecNumber>
    </recommendedName>
</protein>
<dbReference type="RefSeq" id="YP_010670381.1">
    <property type="nucleotide sequence ID" value="NC_070964.1"/>
</dbReference>
<feature type="active site" evidence="1">
    <location>
        <position position="88"/>
    </location>
</feature>
<feature type="domain" description="TnsA endonuclease N-terminal" evidence="2">
    <location>
        <begin position="39"/>
        <end position="139"/>
    </location>
</feature>
<evidence type="ECO:0000313" key="4">
    <source>
        <dbReference type="Proteomes" id="UP000663144"/>
    </source>
</evidence>
<evidence type="ECO:0000259" key="2">
    <source>
        <dbReference type="Pfam" id="PF08722"/>
    </source>
</evidence>